<dbReference type="GO" id="GO:0030089">
    <property type="term" value="C:phycobilisome"/>
    <property type="evidence" value="ECO:0007669"/>
    <property type="project" value="UniProtKB-UniRule"/>
</dbReference>
<dbReference type="GO" id="GO:0015979">
    <property type="term" value="P:photosynthesis"/>
    <property type="evidence" value="ECO:0007669"/>
    <property type="project" value="InterPro"/>
</dbReference>
<evidence type="ECO:0000313" key="8">
    <source>
        <dbReference type="EMBL" id="KEI65719.1"/>
    </source>
</evidence>
<organism evidence="8 9">
    <name type="scientific">Planktothrix agardhii (strain NIVA-CYA 126/8)</name>
    <dbReference type="NCBI Taxonomy" id="388467"/>
    <lineage>
        <taxon>Bacteria</taxon>
        <taxon>Bacillati</taxon>
        <taxon>Cyanobacteriota</taxon>
        <taxon>Cyanophyceae</taxon>
        <taxon>Oscillatoriophycideae</taxon>
        <taxon>Oscillatoriales</taxon>
        <taxon>Microcoleaceae</taxon>
        <taxon>Planktothrix</taxon>
    </lineage>
</organism>
<comment type="similarity">
    <text evidence="6">Belongs to the phycobilisome linker protein family.</text>
</comment>
<evidence type="ECO:0000256" key="4">
    <source>
        <dbReference type="ARBA" id="ARBA00023078"/>
    </source>
</evidence>
<dbReference type="AlphaFoldDB" id="A0A073CBL6"/>
<dbReference type="Pfam" id="PF00427">
    <property type="entry name" value="PBS_linker_poly"/>
    <property type="match status" value="1"/>
</dbReference>
<protein>
    <recommendedName>
        <fullName evidence="7">PBS-linker domain-containing protein</fullName>
    </recommendedName>
</protein>
<dbReference type="InterPro" id="IPR001297">
    <property type="entry name" value="PBS_linker_dom"/>
</dbReference>
<evidence type="ECO:0000256" key="2">
    <source>
        <dbReference type="ARBA" id="ARBA00022549"/>
    </source>
</evidence>
<dbReference type="InterPro" id="IPR038255">
    <property type="entry name" value="PBS_linker_sf"/>
</dbReference>
<dbReference type="STRING" id="388467.A19Y_0518"/>
<dbReference type="PANTHER" id="PTHR34011">
    <property type="entry name" value="PHYCOBILISOME 32.1 KDA LINKER POLYPEPTIDE, PHYCOCYANIN-ASSOCIATED, ROD 2-RELATED"/>
    <property type="match status" value="1"/>
</dbReference>
<dbReference type="PATRIC" id="fig|388467.6.peg.468"/>
<feature type="domain" description="PBS-linker" evidence="7">
    <location>
        <begin position="1"/>
        <end position="167"/>
    </location>
</feature>
<dbReference type="GeneID" id="77286799"/>
<keyword evidence="5" id="KW-0472">Membrane</keyword>
<proteinExistence type="inferred from homology"/>
<reference evidence="8 9" key="1">
    <citation type="journal article" date="2014" name="Appl. Environ. Microbiol.">
        <title>Elucidation of insertion elements encoded on plasmids and in vitro construction of shuttle vectors from the toxic cyanobacterium Planktothrix.</title>
        <authorList>
            <person name="Christiansen G."/>
            <person name="Goesmann A."/>
            <person name="Kurmayer R."/>
        </authorList>
    </citation>
    <scope>NUCLEOTIDE SEQUENCE [LARGE SCALE GENOMIC DNA]</scope>
    <source>
        <strain evidence="8 9">NIVA-CYA 126/8</strain>
    </source>
</reference>
<dbReference type="GO" id="GO:0012505">
    <property type="term" value="C:endomembrane system"/>
    <property type="evidence" value="ECO:0007669"/>
    <property type="project" value="UniProtKB-SubCell"/>
</dbReference>
<evidence type="ECO:0000256" key="5">
    <source>
        <dbReference type="ARBA" id="ARBA00023136"/>
    </source>
</evidence>
<dbReference type="Proteomes" id="UP000027395">
    <property type="component" value="Chromosome"/>
</dbReference>
<evidence type="ECO:0000256" key="3">
    <source>
        <dbReference type="ARBA" id="ARBA00022738"/>
    </source>
</evidence>
<keyword evidence="9" id="KW-1185">Reference proteome</keyword>
<evidence type="ECO:0000256" key="1">
    <source>
        <dbReference type="ARBA" id="ARBA00004308"/>
    </source>
</evidence>
<keyword evidence="4" id="KW-0793">Thylakoid</keyword>
<keyword evidence="3 6" id="KW-0605">Phycobilisome</keyword>
<evidence type="ECO:0000259" key="7">
    <source>
        <dbReference type="PROSITE" id="PS51445"/>
    </source>
</evidence>
<dbReference type="EMBL" id="CM002803">
    <property type="protein sequence ID" value="KEI65719.1"/>
    <property type="molecule type" value="Genomic_DNA"/>
</dbReference>
<dbReference type="HOGENOM" id="CLU_091680_0_0_3"/>
<accession>A0A073CBL6</accession>
<evidence type="ECO:0000256" key="6">
    <source>
        <dbReference type="PROSITE-ProRule" id="PRU00775"/>
    </source>
</evidence>
<name>A0A073CBL6_PLAA1</name>
<dbReference type="PROSITE" id="PS51445">
    <property type="entry name" value="PBS_LINKER"/>
    <property type="match status" value="1"/>
</dbReference>
<evidence type="ECO:0000313" key="9">
    <source>
        <dbReference type="Proteomes" id="UP000027395"/>
    </source>
</evidence>
<dbReference type="eggNOG" id="COG0448">
    <property type="taxonomic scope" value="Bacteria"/>
</dbReference>
<gene>
    <name evidence="8" type="ORF">A19Y_0518</name>
</gene>
<comment type="subcellular location">
    <subcellularLocation>
        <location evidence="1">Endomembrane system</location>
    </subcellularLocation>
</comment>
<keyword evidence="2" id="KW-0042">Antenna complex</keyword>
<dbReference type="RefSeq" id="WP_026793935.1">
    <property type="nucleotide sequence ID" value="NZ_CM002803.1"/>
</dbReference>
<dbReference type="Gene3D" id="1.10.3130.20">
    <property type="entry name" value="Phycobilisome linker domain"/>
    <property type="match status" value="1"/>
</dbReference>
<sequence>MSLTQPVTTRHDASPEEREFVLKQIYQQVIERQLYEFEHKQLADLEKDFIKGKIGIRHFLKSLAVRSVYLEHFYENSSNMKFIENACKHFLGRAPRNNQEIQKWDDILVRRGVGALVSEIVDSEEYRKSFGYFTVPYWHEHRYESASEYIENERLGHEHAGQRGWAIPNHYQHELHIDCDGGTCVREEDKLTVEPIQKTQETLDFSSDTKITARHIQRLSACVKEITDILSLYPQPVSQQEIETDLQQKVLEYVSATNASLLFKN</sequence>